<name>A0A814DPW8_9BILA</name>
<dbReference type="OrthoDB" id="10030389at2759"/>
<protein>
    <submittedName>
        <fullName evidence="1">Uncharacterized protein</fullName>
    </submittedName>
</protein>
<dbReference type="Proteomes" id="UP000663882">
    <property type="component" value="Unassembled WGS sequence"/>
</dbReference>
<comment type="caution">
    <text evidence="1">The sequence shown here is derived from an EMBL/GenBank/DDBJ whole genome shotgun (WGS) entry which is preliminary data.</text>
</comment>
<organism evidence="1 3">
    <name type="scientific">Rotaria sordida</name>
    <dbReference type="NCBI Taxonomy" id="392033"/>
    <lineage>
        <taxon>Eukaryota</taxon>
        <taxon>Metazoa</taxon>
        <taxon>Spiralia</taxon>
        <taxon>Gnathifera</taxon>
        <taxon>Rotifera</taxon>
        <taxon>Eurotatoria</taxon>
        <taxon>Bdelloidea</taxon>
        <taxon>Philodinida</taxon>
        <taxon>Philodinidae</taxon>
        <taxon>Rotaria</taxon>
    </lineage>
</organism>
<dbReference type="EMBL" id="CAJNOO010000486">
    <property type="protein sequence ID" value="CAF0957463.1"/>
    <property type="molecule type" value="Genomic_DNA"/>
</dbReference>
<sequence length="254" mass="30805">MILKNPWTNPSEQLKRIEQISRRTRHHQIFLNKIYDEKLQRNLNNLFNKYEQTFKHLKTQEKLERQRKQLLDITINHIAYERQHHSLSTNTAQTEQKKPQILLKDNEHLQHRPSSPMKLPSNENPCRFFSQQCQFYPCQPIYQYTSFINKEHDQILQQRNLSNKNSNINSFSSNLQEEKYQSNCRQLVLTIHHQYHLANRYDSIKRIQTSLDEQSRLLHKQLFEKKNIDFTNNYQHNLKQAIQRHLRISAKFCA</sequence>
<gene>
    <name evidence="2" type="ORF">OTI717_LOCUS23979</name>
    <name evidence="1" type="ORF">RFH988_LOCUS11963</name>
</gene>
<evidence type="ECO:0000313" key="2">
    <source>
        <dbReference type="EMBL" id="CAF3904787.1"/>
    </source>
</evidence>
<dbReference type="AlphaFoldDB" id="A0A814DPW8"/>
<dbReference type="EMBL" id="CAJOAX010004409">
    <property type="protein sequence ID" value="CAF3904787.1"/>
    <property type="molecule type" value="Genomic_DNA"/>
</dbReference>
<dbReference type="Proteomes" id="UP000663823">
    <property type="component" value="Unassembled WGS sequence"/>
</dbReference>
<accession>A0A814DPW8</accession>
<evidence type="ECO:0000313" key="3">
    <source>
        <dbReference type="Proteomes" id="UP000663882"/>
    </source>
</evidence>
<proteinExistence type="predicted"/>
<reference evidence="1" key="1">
    <citation type="submission" date="2021-02" db="EMBL/GenBank/DDBJ databases">
        <authorList>
            <person name="Nowell W R."/>
        </authorList>
    </citation>
    <scope>NUCLEOTIDE SEQUENCE</scope>
</reference>
<evidence type="ECO:0000313" key="1">
    <source>
        <dbReference type="EMBL" id="CAF0957463.1"/>
    </source>
</evidence>